<feature type="active site" evidence="3">
    <location>
        <position position="154"/>
    </location>
</feature>
<dbReference type="PDB" id="9J59">
    <property type="method" value="X-ray"/>
    <property type="resolution" value="1.55 A"/>
    <property type="chains" value="A=1-304"/>
</dbReference>
<dbReference type="SMR" id="G8TV28"/>
<evidence type="ECO:0007829" key="7">
    <source>
        <dbReference type="PDB" id="8W98"/>
    </source>
</evidence>
<dbReference type="PATRIC" id="fig|679936.5.peg.34"/>
<dbReference type="GO" id="GO:0004806">
    <property type="term" value="F:triacylglycerol lipase activity"/>
    <property type="evidence" value="ECO:0007669"/>
    <property type="project" value="UniProtKB-EC"/>
</dbReference>
<name>G8TV28_SULAD</name>
<dbReference type="Pfam" id="PF07859">
    <property type="entry name" value="Abhydrolase_3"/>
    <property type="match status" value="1"/>
</dbReference>
<gene>
    <name evidence="5" type="ordered locus">Sulac_0033</name>
</gene>
<dbReference type="PDB" id="9J5B">
    <property type="method" value="X-ray"/>
    <property type="resolution" value="1.60 A"/>
    <property type="chains" value="A=1-304"/>
</dbReference>
<dbReference type="PANTHER" id="PTHR48081:SF8">
    <property type="entry name" value="ALPHA_BETA HYDROLASE FOLD-3 DOMAIN-CONTAINING PROTEIN-RELATED"/>
    <property type="match status" value="1"/>
</dbReference>
<dbReference type="PDB" id="9J58">
    <property type="method" value="X-ray"/>
    <property type="resolution" value="1.50 A"/>
    <property type="chains" value="A=1-304"/>
</dbReference>
<dbReference type="PROSITE" id="PS01174">
    <property type="entry name" value="LIPASE_GDXG_SER"/>
    <property type="match status" value="1"/>
</dbReference>
<dbReference type="EMBL" id="CP003179">
    <property type="protein sequence ID" value="AEW03609.1"/>
    <property type="molecule type" value="Genomic_DNA"/>
</dbReference>
<evidence type="ECO:0007829" key="8">
    <source>
        <dbReference type="PDB" id="8ZE9"/>
    </source>
</evidence>
<protein>
    <submittedName>
        <fullName evidence="5">Triacylglycerol lipase</fullName>
        <ecNumber evidence="5">3.1.1.3</ecNumber>
    </submittedName>
</protein>
<dbReference type="Gene3D" id="3.40.50.1820">
    <property type="entry name" value="alpha/beta hydrolase"/>
    <property type="match status" value="1"/>
</dbReference>
<evidence type="ECO:0000259" key="4">
    <source>
        <dbReference type="Pfam" id="PF07859"/>
    </source>
</evidence>
<dbReference type="InterPro" id="IPR013094">
    <property type="entry name" value="AB_hydrolase_3"/>
</dbReference>
<sequence length="304" mass="33315">MPLDPRVEQFLAQMPPLNREGLSLAEARQQFKQGALLLDQMVPPPPVDTEDGTVVTTHGPVRIRRYIPDRLRFSHPLVFYHGGGFVFGDIDTHHGLVARLCQTVGATVISVDYSLAPEAKFPVPVAECIDVARWAAHEAPGWGLKPSIVVAGDSAGGNLAAVVSQRAKDESLPIAAQLLFYPALDMVHETPSKRDFARGYLLEADAMQWFGEQYLRTPDDVSHPWASPALSPDLTGLPPALVITAEYDPLRDEGEAYAEALRAAGVPTEQIRFDGMIHGFMTMPIFPQMEAAIEAVARFLERID</sequence>
<dbReference type="PDB" id="9J5C">
    <property type="method" value="X-ray"/>
    <property type="resolution" value="2.70 A"/>
    <property type="chains" value="A=1-304"/>
</dbReference>
<dbReference type="PDB" id="8ZE9">
    <property type="method" value="X-ray"/>
    <property type="resolution" value="2.40 A"/>
    <property type="chains" value="A=1-304"/>
</dbReference>
<organism evidence="5 6">
    <name type="scientific">Sulfobacillus acidophilus (strain ATCC 700253 / DSM 10332 / NAL)</name>
    <dbReference type="NCBI Taxonomy" id="679936"/>
    <lineage>
        <taxon>Bacteria</taxon>
        <taxon>Bacillati</taxon>
        <taxon>Bacillota</taxon>
        <taxon>Clostridia</taxon>
        <taxon>Eubacteriales</taxon>
        <taxon>Clostridiales Family XVII. Incertae Sedis</taxon>
        <taxon>Sulfobacillus</taxon>
    </lineage>
</organism>
<dbReference type="PDB" id="9J5A">
    <property type="method" value="X-ray"/>
    <property type="resolution" value="1.50 A"/>
    <property type="chains" value="A=1-304"/>
</dbReference>
<dbReference type="InterPro" id="IPR050300">
    <property type="entry name" value="GDXG_lipolytic_enzyme"/>
</dbReference>
<dbReference type="PDB" id="9J57">
    <property type="method" value="X-ray"/>
    <property type="resolution" value="1.80 A"/>
    <property type="chains" value="A=1-304"/>
</dbReference>
<reference evidence="6" key="1">
    <citation type="submission" date="2011-12" db="EMBL/GenBank/DDBJ databases">
        <title>The complete genome of chromosome of Sulfobacillus acidophilus DSM 10332.</title>
        <authorList>
            <person name="Lucas S."/>
            <person name="Han J."/>
            <person name="Lapidus A."/>
            <person name="Bruce D."/>
            <person name="Goodwin L."/>
            <person name="Pitluck S."/>
            <person name="Peters L."/>
            <person name="Kyrpides N."/>
            <person name="Mavromatis K."/>
            <person name="Ivanova N."/>
            <person name="Mikhailova N."/>
            <person name="Chertkov O."/>
            <person name="Saunders E."/>
            <person name="Detter J.C."/>
            <person name="Tapia R."/>
            <person name="Han C."/>
            <person name="Land M."/>
            <person name="Hauser L."/>
            <person name="Markowitz V."/>
            <person name="Cheng J.-F."/>
            <person name="Hugenholtz P."/>
            <person name="Woyke T."/>
            <person name="Wu D."/>
            <person name="Pukall R."/>
            <person name="Gehrich-Schroeter G."/>
            <person name="Schneider S."/>
            <person name="Klenk H.-P."/>
            <person name="Eisen J.A."/>
        </authorList>
    </citation>
    <scope>NUCLEOTIDE SEQUENCE [LARGE SCALE GENOMIC DNA]</scope>
    <source>
        <strain evidence="6">ATCC 700253 / DSM 10332 / NAL</strain>
    </source>
</reference>
<reference evidence="5 6" key="2">
    <citation type="journal article" date="2012" name="Stand. Genomic Sci.">
        <title>Complete genome sequence of the moderately thermophilic mineral-sulfide-oxidizing firmicute Sulfobacillus acidophilus type strain (NAL(T)).</title>
        <authorList>
            <person name="Anderson I."/>
            <person name="Chertkov O."/>
            <person name="Chen A."/>
            <person name="Saunders E."/>
            <person name="Lapidus A."/>
            <person name="Nolan M."/>
            <person name="Lucas S."/>
            <person name="Hammon N."/>
            <person name="Deshpande S."/>
            <person name="Cheng J.F."/>
            <person name="Han C."/>
            <person name="Tapia R."/>
            <person name="Goodwin L.A."/>
            <person name="Pitluck S."/>
            <person name="Liolios K."/>
            <person name="Pagani I."/>
            <person name="Ivanova N."/>
            <person name="Mikhailova N."/>
            <person name="Pati A."/>
            <person name="Palaniappan K."/>
            <person name="Land M."/>
            <person name="Pan C."/>
            <person name="Rohde M."/>
            <person name="Pukall R."/>
            <person name="Goker M."/>
            <person name="Detter J.C."/>
            <person name="Woyke T."/>
            <person name="Bristow J."/>
            <person name="Eisen J.A."/>
            <person name="Markowitz V."/>
            <person name="Hugenholtz P."/>
            <person name="Kyrpides N.C."/>
            <person name="Klenk H.P."/>
            <person name="Mavromatis K."/>
        </authorList>
    </citation>
    <scope>NUCLEOTIDE SEQUENCE [LARGE SCALE GENOMIC DNA]</scope>
    <source>
        <strain evidence="6">ATCC 700253 / DSM 10332 / NAL</strain>
    </source>
</reference>
<keyword evidence="6" id="KW-1185">Reference proteome</keyword>
<dbReference type="InterPro" id="IPR033140">
    <property type="entry name" value="Lipase_GDXG_put_SER_AS"/>
</dbReference>
<reference evidence="7 8" key="3">
    <citation type="journal article" date="2025" name="Structure">
        <title>Mechanistic and structural insights into EstS1 esterase: A potent broad-spectrum phthalate diester degrading enzyme.</title>
        <authorList>
            <person name="Verma S."/>
            <person name="Choudhary S."/>
            <person name="Amith Kumar K."/>
            <person name="Mahto J.K."/>
            <person name="Vamsi K A.K."/>
            <person name="Mishra I."/>
            <person name="Prakash V.B."/>
            <person name="Sircar D."/>
            <person name="Tomar S."/>
            <person name="Kumar Sharma A."/>
            <person name="Singla J."/>
            <person name="Kumar P."/>
        </authorList>
    </citation>
    <scope>X-RAY CRYSTALLOGRAPHY (1.22 ANGSTROMS)</scope>
</reference>
<evidence type="ECO:0000313" key="5">
    <source>
        <dbReference type="EMBL" id="AEW03609.1"/>
    </source>
</evidence>
<accession>G8TV28</accession>
<evidence type="ECO:0000313" key="6">
    <source>
        <dbReference type="Proteomes" id="UP000005439"/>
    </source>
</evidence>
<dbReference type="KEGG" id="sap:Sulac_0033"/>
<dbReference type="HOGENOM" id="CLU_012494_6_2_9"/>
<proteinExistence type="evidence at protein level"/>
<dbReference type="PDB" id="9J1E">
    <property type="method" value="X-ray"/>
    <property type="resolution" value="1.22 A"/>
    <property type="chains" value="A=1-304"/>
</dbReference>
<dbReference type="PDB" id="9J1G">
    <property type="method" value="X-ray"/>
    <property type="resolution" value="1.50 A"/>
    <property type="chains" value="A=1-304"/>
</dbReference>
<evidence type="ECO:0000256" key="1">
    <source>
        <dbReference type="ARBA" id="ARBA00010515"/>
    </source>
</evidence>
<keyword evidence="7 8" id="KW-0002">3D-structure</keyword>
<dbReference type="PANTHER" id="PTHR48081">
    <property type="entry name" value="AB HYDROLASE SUPERFAMILY PROTEIN C4A8.06C"/>
    <property type="match status" value="1"/>
</dbReference>
<keyword evidence="2 5" id="KW-0378">Hydrolase</keyword>
<evidence type="ECO:0000256" key="2">
    <source>
        <dbReference type="ARBA" id="ARBA00022801"/>
    </source>
</evidence>
<dbReference type="STRING" id="679936.Sulac_0033"/>
<dbReference type="SUPFAM" id="SSF53474">
    <property type="entry name" value="alpha/beta-Hydrolases"/>
    <property type="match status" value="1"/>
</dbReference>
<feature type="domain" description="Alpha/beta hydrolase fold-3" evidence="4">
    <location>
        <begin position="77"/>
        <end position="281"/>
    </location>
</feature>
<dbReference type="InterPro" id="IPR029058">
    <property type="entry name" value="AB_hydrolase_fold"/>
</dbReference>
<dbReference type="EC" id="3.1.1.3" evidence="5"/>
<dbReference type="Proteomes" id="UP000005439">
    <property type="component" value="Chromosome"/>
</dbReference>
<evidence type="ECO:0000256" key="3">
    <source>
        <dbReference type="PROSITE-ProRule" id="PRU10038"/>
    </source>
</evidence>
<comment type="similarity">
    <text evidence="1">Belongs to the 'GDXG' lipolytic enzyme family.</text>
</comment>
<dbReference type="PDB" id="9J5D">
    <property type="method" value="X-ray"/>
    <property type="resolution" value="1.50 A"/>
    <property type="chains" value="A=1-304"/>
</dbReference>
<dbReference type="PDB" id="8W98">
    <property type="method" value="X-ray"/>
    <property type="resolution" value="1.90 A"/>
    <property type="chains" value="A=1-304"/>
</dbReference>
<dbReference type="PDB" id="9J1V">
    <property type="method" value="X-ray"/>
    <property type="resolution" value="2.00 A"/>
    <property type="chains" value="A=1-304"/>
</dbReference>
<dbReference type="AlphaFoldDB" id="G8TV28"/>